<dbReference type="Proteomes" id="UP000821853">
    <property type="component" value="Unassembled WGS sequence"/>
</dbReference>
<proteinExistence type="predicted"/>
<comment type="caution">
    <text evidence="1">The sequence shown here is derived from an EMBL/GenBank/DDBJ whole genome shotgun (WGS) entry which is preliminary data.</text>
</comment>
<accession>A0A9J6FSE2</accession>
<sequence length="220" mass="24436">MLTSMQYNREAAQGLGSRLGRRLCAFLALRAHGGARQRQRRRPNQAFAVMEALGQAFLRLAEAPGQGRSSMRGHQNRRHLPQAMEMKMAYPTTWQGGMQDSRVQPRGEGYIGQLRVAFGLVYLWTGKESSHRNTQTLACMEEDLENLGIPAILLGDFNSHIEPLDKVTDSGGRLLLEWAGRTGLMIVNTTDKCDGRVTWAARDKSSCMIAAWSPLFCSPG</sequence>
<evidence type="ECO:0000313" key="1">
    <source>
        <dbReference type="EMBL" id="KAH9365691.1"/>
    </source>
</evidence>
<reference evidence="1 2" key="1">
    <citation type="journal article" date="2020" name="Cell">
        <title>Large-Scale Comparative Analyses of Tick Genomes Elucidate Their Genetic Diversity and Vector Capacities.</title>
        <authorList>
            <consortium name="Tick Genome and Microbiome Consortium (TIGMIC)"/>
            <person name="Jia N."/>
            <person name="Wang J."/>
            <person name="Shi W."/>
            <person name="Du L."/>
            <person name="Sun Y."/>
            <person name="Zhan W."/>
            <person name="Jiang J.F."/>
            <person name="Wang Q."/>
            <person name="Zhang B."/>
            <person name="Ji P."/>
            <person name="Bell-Sakyi L."/>
            <person name="Cui X.M."/>
            <person name="Yuan T.T."/>
            <person name="Jiang B.G."/>
            <person name="Yang W.F."/>
            <person name="Lam T.T."/>
            <person name="Chang Q.C."/>
            <person name="Ding S.J."/>
            <person name="Wang X.J."/>
            <person name="Zhu J.G."/>
            <person name="Ruan X.D."/>
            <person name="Zhao L."/>
            <person name="Wei J.T."/>
            <person name="Ye R.Z."/>
            <person name="Que T.C."/>
            <person name="Du C.H."/>
            <person name="Zhou Y.H."/>
            <person name="Cheng J.X."/>
            <person name="Dai P.F."/>
            <person name="Guo W.B."/>
            <person name="Han X.H."/>
            <person name="Huang E.J."/>
            <person name="Li L.F."/>
            <person name="Wei W."/>
            <person name="Gao Y.C."/>
            <person name="Liu J.Z."/>
            <person name="Shao H.Z."/>
            <person name="Wang X."/>
            <person name="Wang C.C."/>
            <person name="Yang T.C."/>
            <person name="Huo Q.B."/>
            <person name="Li W."/>
            <person name="Chen H.Y."/>
            <person name="Chen S.E."/>
            <person name="Zhou L.G."/>
            <person name="Ni X.B."/>
            <person name="Tian J.H."/>
            <person name="Sheng Y."/>
            <person name="Liu T."/>
            <person name="Pan Y.S."/>
            <person name="Xia L.Y."/>
            <person name="Li J."/>
            <person name="Zhao F."/>
            <person name="Cao W.C."/>
        </authorList>
    </citation>
    <scope>NUCLEOTIDE SEQUENCE [LARGE SCALE GENOMIC DNA]</scope>
    <source>
        <strain evidence="1">HaeL-2018</strain>
    </source>
</reference>
<protein>
    <recommendedName>
        <fullName evidence="3">Endonuclease/exonuclease/phosphatase domain-containing protein</fullName>
    </recommendedName>
</protein>
<evidence type="ECO:0008006" key="3">
    <source>
        <dbReference type="Google" id="ProtNLM"/>
    </source>
</evidence>
<dbReference type="AlphaFoldDB" id="A0A9J6FSE2"/>
<organism evidence="1 2">
    <name type="scientific">Haemaphysalis longicornis</name>
    <name type="common">Bush tick</name>
    <dbReference type="NCBI Taxonomy" id="44386"/>
    <lineage>
        <taxon>Eukaryota</taxon>
        <taxon>Metazoa</taxon>
        <taxon>Ecdysozoa</taxon>
        <taxon>Arthropoda</taxon>
        <taxon>Chelicerata</taxon>
        <taxon>Arachnida</taxon>
        <taxon>Acari</taxon>
        <taxon>Parasitiformes</taxon>
        <taxon>Ixodida</taxon>
        <taxon>Ixodoidea</taxon>
        <taxon>Ixodidae</taxon>
        <taxon>Haemaphysalinae</taxon>
        <taxon>Haemaphysalis</taxon>
    </lineage>
</organism>
<dbReference type="SUPFAM" id="SSF56219">
    <property type="entry name" value="DNase I-like"/>
    <property type="match status" value="1"/>
</dbReference>
<evidence type="ECO:0000313" key="2">
    <source>
        <dbReference type="Proteomes" id="UP000821853"/>
    </source>
</evidence>
<keyword evidence="2" id="KW-1185">Reference proteome</keyword>
<gene>
    <name evidence="1" type="ORF">HPB48_000493</name>
</gene>
<dbReference type="InterPro" id="IPR036691">
    <property type="entry name" value="Endo/exonu/phosph_ase_sf"/>
</dbReference>
<name>A0A9J6FSE2_HAELO</name>
<dbReference type="Gene3D" id="3.60.10.10">
    <property type="entry name" value="Endonuclease/exonuclease/phosphatase"/>
    <property type="match status" value="1"/>
</dbReference>
<dbReference type="EMBL" id="JABSTR010000003">
    <property type="protein sequence ID" value="KAH9365691.1"/>
    <property type="molecule type" value="Genomic_DNA"/>
</dbReference>
<dbReference type="VEuPathDB" id="VectorBase:HLOH_047860"/>